<gene>
    <name evidence="1" type="ORF">HPC62_21515</name>
</gene>
<proteinExistence type="predicted"/>
<dbReference type="Proteomes" id="UP000505210">
    <property type="component" value="Chromosome"/>
</dbReference>
<organism evidence="1 2">
    <name type="scientific">Thermoleptolyngbya sichuanensis A183</name>
    <dbReference type="NCBI Taxonomy" id="2737172"/>
    <lineage>
        <taxon>Bacteria</taxon>
        <taxon>Bacillati</taxon>
        <taxon>Cyanobacteriota</taxon>
        <taxon>Cyanophyceae</taxon>
        <taxon>Oculatellales</taxon>
        <taxon>Oculatellaceae</taxon>
        <taxon>Thermoleptolyngbya</taxon>
        <taxon>Thermoleptolyngbya sichuanensis</taxon>
    </lineage>
</organism>
<evidence type="ECO:0000313" key="1">
    <source>
        <dbReference type="EMBL" id="QKD84418.1"/>
    </source>
</evidence>
<keyword evidence="2" id="KW-1185">Reference proteome</keyword>
<dbReference type="RefSeq" id="WP_172358448.1">
    <property type="nucleotide sequence ID" value="NZ_CP053661.1"/>
</dbReference>
<dbReference type="AlphaFoldDB" id="A0A6M8BCJ9"/>
<dbReference type="KEGG" id="theu:HPC62_21515"/>
<accession>A0A6M8BCJ9</accession>
<sequence>MIPLIPRQPSPDKTSLEKSAVSANFCAVVREGDAQQSKPAVLCTTS</sequence>
<dbReference type="EMBL" id="CP053661">
    <property type="protein sequence ID" value="QKD84418.1"/>
    <property type="molecule type" value="Genomic_DNA"/>
</dbReference>
<protein>
    <submittedName>
        <fullName evidence="1">Uncharacterized protein</fullName>
    </submittedName>
</protein>
<name>A0A6M8BCJ9_9CYAN</name>
<reference evidence="1 2" key="1">
    <citation type="submission" date="2020-05" db="EMBL/GenBank/DDBJ databases">
        <title>Complete genome sequence of of a novel Thermoleptolyngbya strain isolated from hot springs of Ganzi, Sichuan China.</title>
        <authorList>
            <person name="Tang J."/>
            <person name="Daroch M."/>
            <person name="Li L."/>
            <person name="Waleron K."/>
            <person name="Waleron M."/>
            <person name="Waleron M."/>
        </authorList>
    </citation>
    <scope>NUCLEOTIDE SEQUENCE [LARGE SCALE GENOMIC DNA]</scope>
    <source>
        <strain evidence="1 2">PKUAC-SCTA183</strain>
    </source>
</reference>
<evidence type="ECO:0000313" key="2">
    <source>
        <dbReference type="Proteomes" id="UP000505210"/>
    </source>
</evidence>